<feature type="binding site" evidence="8">
    <location>
        <position position="404"/>
    </location>
    <ligand>
        <name>Zn(2+)</name>
        <dbReference type="ChEBI" id="CHEBI:29105"/>
        <note>catalytic</note>
    </ligand>
</feature>
<dbReference type="EMBL" id="JAERUA010000017">
    <property type="protein sequence ID" value="KAI1888627.1"/>
    <property type="molecule type" value="Genomic_DNA"/>
</dbReference>
<evidence type="ECO:0000256" key="9">
    <source>
        <dbReference type="RuleBase" id="RU366077"/>
    </source>
</evidence>
<gene>
    <name evidence="12" type="ORF">AGOR_G00187100</name>
</gene>
<comment type="cofactor">
    <cofactor evidence="8 9">
        <name>Zn(2+)</name>
        <dbReference type="ChEBI" id="CHEBI:29105"/>
    </cofactor>
    <text evidence="8 9">Binds 1 zinc ion per subunit.</text>
</comment>
<dbReference type="GO" id="GO:0004222">
    <property type="term" value="F:metalloendopeptidase activity"/>
    <property type="evidence" value="ECO:0007669"/>
    <property type="project" value="UniProtKB-UniRule"/>
</dbReference>
<evidence type="ECO:0000256" key="10">
    <source>
        <dbReference type="SAM" id="MobiDB-lite"/>
    </source>
</evidence>
<keyword evidence="11" id="KW-1133">Transmembrane helix</keyword>
<evidence type="ECO:0000256" key="2">
    <source>
        <dbReference type="ARBA" id="ARBA00022670"/>
    </source>
</evidence>
<dbReference type="Gene3D" id="2.30.34.10">
    <property type="entry name" value="Leishmanolysin domain 4"/>
    <property type="match status" value="1"/>
</dbReference>
<dbReference type="GO" id="GO:0007155">
    <property type="term" value="P:cell adhesion"/>
    <property type="evidence" value="ECO:0007669"/>
    <property type="project" value="InterPro"/>
</dbReference>
<keyword evidence="5 8" id="KW-0862">Zinc</keyword>
<evidence type="ECO:0000256" key="8">
    <source>
        <dbReference type="PIRSR" id="PIRSR601577-2"/>
    </source>
</evidence>
<evidence type="ECO:0000256" key="7">
    <source>
        <dbReference type="PIRSR" id="PIRSR601577-1"/>
    </source>
</evidence>
<dbReference type="EC" id="3.4.24.-" evidence="9"/>
<evidence type="ECO:0000256" key="6">
    <source>
        <dbReference type="ARBA" id="ARBA00023049"/>
    </source>
</evidence>
<dbReference type="Gene3D" id="3.90.132.10">
    <property type="entry name" value="Leishmanolysin , domain 2"/>
    <property type="match status" value="1"/>
</dbReference>
<feature type="transmembrane region" description="Helical" evidence="11">
    <location>
        <begin position="652"/>
        <end position="672"/>
    </location>
</feature>
<sequence length="709" mass="77253">MNTTHGVEPLQVNIGDVDVLVGMCSTPAGLWVWSLAWWAWHGSWLLGAPASFGKCIFDDVQSRTEVVAPSPHEFAPPTPAGATPTASKSPPPCLPAASPNQPAKLSGKATSTCSGHKQEYRHLAPSTKPIRRSGWSAPLPIRIRTWVPQESPTLSQMERERLEPAVNEAVRIVSDILSVNRVPGRLLLSRDINKYCKFIWSNTSATNYNKCGRANEHYRGETCLDVTIPDDHLSGCAVYHHPDSPISTVLRPEGAGLPDADFLLYVHTQSTDKCRAEPSVLAYAVHCQTDRQGRPLAGVVVICRDRLRREGLSHQSTVQTVIHELFHALGFSKELFNTWKDCSYTTNNALDCSPWGQVTNTDDMGQVRLYTPSVIRALQTHLNSSEPQLGGALENQDVRGVSSHWEARVLQGSIMGAVLGDPALVRVDPVTLAALQDTGWYSVDHSKAQPLEWGEGQGALFGSLSTCHDNSSFFCTGSGSGCHYLHFHKGECQSDEYLEGCRMYKPLSNSSGCWDQGNERVSGEEEWSGEIYHPDSRCFFSNLSRESLSSPLWSSVVGRCYRHRCTGLNQFQIKVSSSDWVNCPAGAAVQVPGYRGSVFCPDRRLCQFSLIAPPTSHPTLGPSPTESEQVSAQQHVTASPGLTLDPDPSCTVISVLGGMAALSLLVVLYLAYRGQCSSRVRVHAAAGDPASEPPPALQLQSAFCLTKHC</sequence>
<feature type="binding site" evidence="8">
    <location>
        <position position="323"/>
    </location>
    <ligand>
        <name>Zn(2+)</name>
        <dbReference type="ChEBI" id="CHEBI:29105"/>
        <note>catalytic</note>
    </ligand>
</feature>
<keyword evidence="4 9" id="KW-0378">Hydrolase</keyword>
<dbReference type="Gene3D" id="3.10.170.20">
    <property type="match status" value="1"/>
</dbReference>
<accession>A0A8T3CYM6</accession>
<dbReference type="GO" id="GO:0046872">
    <property type="term" value="F:metal ion binding"/>
    <property type="evidence" value="ECO:0007669"/>
    <property type="project" value="UniProtKB-KW"/>
</dbReference>
<organism evidence="12 13">
    <name type="scientific">Albula goreensis</name>
    <dbReference type="NCBI Taxonomy" id="1534307"/>
    <lineage>
        <taxon>Eukaryota</taxon>
        <taxon>Metazoa</taxon>
        <taxon>Chordata</taxon>
        <taxon>Craniata</taxon>
        <taxon>Vertebrata</taxon>
        <taxon>Euteleostomi</taxon>
        <taxon>Actinopterygii</taxon>
        <taxon>Neopterygii</taxon>
        <taxon>Teleostei</taxon>
        <taxon>Albuliformes</taxon>
        <taxon>Albulidae</taxon>
        <taxon>Albula</taxon>
    </lineage>
</organism>
<dbReference type="InterPro" id="IPR001577">
    <property type="entry name" value="Peptidase_M8"/>
</dbReference>
<reference evidence="12" key="1">
    <citation type="submission" date="2021-01" db="EMBL/GenBank/DDBJ databases">
        <authorList>
            <person name="Zahm M."/>
            <person name="Roques C."/>
            <person name="Cabau C."/>
            <person name="Klopp C."/>
            <person name="Donnadieu C."/>
            <person name="Jouanno E."/>
            <person name="Lampietro C."/>
            <person name="Louis A."/>
            <person name="Herpin A."/>
            <person name="Echchiki A."/>
            <person name="Berthelot C."/>
            <person name="Parey E."/>
            <person name="Roest-Crollius H."/>
            <person name="Braasch I."/>
            <person name="Postlethwait J."/>
            <person name="Bobe J."/>
            <person name="Montfort J."/>
            <person name="Bouchez O."/>
            <person name="Begum T."/>
            <person name="Mejri S."/>
            <person name="Adams A."/>
            <person name="Chen W.-J."/>
            <person name="Guiguen Y."/>
        </authorList>
    </citation>
    <scope>NUCLEOTIDE SEQUENCE</scope>
    <source>
        <tissue evidence="12">Blood</tissue>
    </source>
</reference>
<keyword evidence="3 8" id="KW-0479">Metal-binding</keyword>
<evidence type="ECO:0000313" key="13">
    <source>
        <dbReference type="Proteomes" id="UP000829720"/>
    </source>
</evidence>
<evidence type="ECO:0000256" key="11">
    <source>
        <dbReference type="SAM" id="Phobius"/>
    </source>
</evidence>
<keyword evidence="11" id="KW-0812">Transmembrane</keyword>
<evidence type="ECO:0000313" key="12">
    <source>
        <dbReference type="EMBL" id="KAI1888627.1"/>
    </source>
</evidence>
<dbReference type="GO" id="GO:0016020">
    <property type="term" value="C:membrane"/>
    <property type="evidence" value="ECO:0007669"/>
    <property type="project" value="InterPro"/>
</dbReference>
<evidence type="ECO:0000256" key="3">
    <source>
        <dbReference type="ARBA" id="ARBA00022723"/>
    </source>
</evidence>
<proteinExistence type="inferred from homology"/>
<dbReference type="SUPFAM" id="SSF55486">
    <property type="entry name" value="Metalloproteases ('zincins'), catalytic domain"/>
    <property type="match status" value="1"/>
</dbReference>
<keyword evidence="2 9" id="KW-0645">Protease</keyword>
<evidence type="ECO:0000256" key="4">
    <source>
        <dbReference type="ARBA" id="ARBA00022801"/>
    </source>
</evidence>
<comment type="caution">
    <text evidence="12">The sequence shown here is derived from an EMBL/GenBank/DDBJ whole genome shotgun (WGS) entry which is preliminary data.</text>
</comment>
<dbReference type="GO" id="GO:0005737">
    <property type="term" value="C:cytoplasm"/>
    <property type="evidence" value="ECO:0007669"/>
    <property type="project" value="TreeGrafter"/>
</dbReference>
<feature type="region of interest" description="Disordered" evidence="10">
    <location>
        <begin position="68"/>
        <end position="120"/>
    </location>
</feature>
<dbReference type="OrthoDB" id="527990at2759"/>
<feature type="active site" evidence="7">
    <location>
        <position position="324"/>
    </location>
</feature>
<feature type="binding site" evidence="8">
    <location>
        <position position="327"/>
    </location>
    <ligand>
        <name>Zn(2+)</name>
        <dbReference type="ChEBI" id="CHEBI:29105"/>
        <note>catalytic</note>
    </ligand>
</feature>
<comment type="similarity">
    <text evidence="1 9">Belongs to the peptidase M8 family.</text>
</comment>
<name>A0A8T3CYM6_9TELE</name>
<keyword evidence="11" id="KW-0472">Membrane</keyword>
<dbReference type="PANTHER" id="PTHR10942">
    <property type="entry name" value="LEISHMANOLYSIN-LIKE PEPTIDASE"/>
    <property type="match status" value="1"/>
</dbReference>
<dbReference type="AlphaFoldDB" id="A0A8T3CYM6"/>
<keyword evidence="6 8" id="KW-0482">Metalloprotease</keyword>
<keyword evidence="13" id="KW-1185">Reference proteome</keyword>
<dbReference type="Proteomes" id="UP000829720">
    <property type="component" value="Unassembled WGS sequence"/>
</dbReference>
<evidence type="ECO:0000256" key="5">
    <source>
        <dbReference type="ARBA" id="ARBA00022833"/>
    </source>
</evidence>
<feature type="compositionally biased region" description="Polar residues" evidence="10">
    <location>
        <begin position="98"/>
        <end position="115"/>
    </location>
</feature>
<dbReference type="GO" id="GO:0006508">
    <property type="term" value="P:proteolysis"/>
    <property type="evidence" value="ECO:0007669"/>
    <property type="project" value="UniProtKB-KW"/>
</dbReference>
<evidence type="ECO:0000256" key="1">
    <source>
        <dbReference type="ARBA" id="ARBA00005860"/>
    </source>
</evidence>
<protein>
    <recommendedName>
        <fullName evidence="9">Leishmanolysin-like peptidase</fullName>
        <ecNumber evidence="9">3.4.24.-</ecNumber>
    </recommendedName>
</protein>
<dbReference type="Pfam" id="PF01457">
    <property type="entry name" value="Peptidase_M8"/>
    <property type="match status" value="2"/>
</dbReference>
<dbReference type="PANTHER" id="PTHR10942:SF6">
    <property type="entry name" value="CILIATED LEFT-RIGHT ORGANIZER METALLOPEPTIDASE"/>
    <property type="match status" value="1"/>
</dbReference>